<reference evidence="2 3" key="1">
    <citation type="journal article" date="2015" name="Antonie Van Leeuwenhoek">
        <title>Bosea vaviloviae sp. nov., a new species of slow-growing rhizobia isolated from nodules of the relict species Vavilovia formosa (Stev.) Fed.</title>
        <authorList>
            <person name="Safronova V.I."/>
            <person name="Kuznetsova I.G."/>
            <person name="Sazanova A.L."/>
            <person name="Kimeklis A.K."/>
            <person name="Belimov A.A."/>
            <person name="Andronov E.E."/>
            <person name="Pinaev A.G."/>
            <person name="Chizhevskaya E.P."/>
            <person name="Pukhaev A.R."/>
            <person name="Popov K.P."/>
            <person name="Willems A."/>
            <person name="Tikhonovich I.A."/>
        </authorList>
    </citation>
    <scope>NUCLEOTIDE SEQUENCE [LARGE SCALE GENOMIC DNA]</scope>
    <source>
        <strain evidence="2 3">Vaf18</strain>
    </source>
</reference>
<accession>A0A1D7U4N4</accession>
<dbReference type="SUPFAM" id="SSF53335">
    <property type="entry name" value="S-adenosyl-L-methionine-dependent methyltransferases"/>
    <property type="match status" value="1"/>
</dbReference>
<dbReference type="KEGG" id="bvv:BHK69_19405"/>
<dbReference type="Gene3D" id="3.40.50.150">
    <property type="entry name" value="Vaccinia Virus protein VP39"/>
    <property type="match status" value="1"/>
</dbReference>
<protein>
    <recommendedName>
        <fullName evidence="1">Methyltransferase FkbM domain-containing protein</fullName>
    </recommendedName>
</protein>
<sequence>MGAILRANLALNACANVRVIDAGLGTEDAELPFSFHEDGNDGTGTFARGKGDLTLPVRQGDALLDELGLADSRITFVKCDVEGFEPAVFKGLERTLKKHRPVVAFESNAQQLGDQTWSTLRGCGYERLYELRHNAAQASPALREIIRFAQGHRCTIEPISAPPPYAANLLASPRDLG</sequence>
<organism evidence="2 3">
    <name type="scientific">Bosea vaviloviae</name>
    <dbReference type="NCBI Taxonomy" id="1526658"/>
    <lineage>
        <taxon>Bacteria</taxon>
        <taxon>Pseudomonadati</taxon>
        <taxon>Pseudomonadota</taxon>
        <taxon>Alphaproteobacteria</taxon>
        <taxon>Hyphomicrobiales</taxon>
        <taxon>Boseaceae</taxon>
        <taxon>Bosea</taxon>
    </lineage>
</organism>
<evidence type="ECO:0000313" key="2">
    <source>
        <dbReference type="EMBL" id="AOO82324.1"/>
    </source>
</evidence>
<dbReference type="Proteomes" id="UP000094969">
    <property type="component" value="Chromosome"/>
</dbReference>
<evidence type="ECO:0000259" key="1">
    <source>
        <dbReference type="Pfam" id="PF05050"/>
    </source>
</evidence>
<dbReference type="InterPro" id="IPR006342">
    <property type="entry name" value="FkbM_mtfrase"/>
</dbReference>
<name>A0A1D7U4N4_9HYPH</name>
<feature type="domain" description="Methyltransferase FkbM" evidence="1">
    <location>
        <begin position="8"/>
        <end position="126"/>
    </location>
</feature>
<dbReference type="InterPro" id="IPR029063">
    <property type="entry name" value="SAM-dependent_MTases_sf"/>
</dbReference>
<dbReference type="EMBL" id="CP017147">
    <property type="protein sequence ID" value="AOO82324.1"/>
    <property type="molecule type" value="Genomic_DNA"/>
</dbReference>
<dbReference type="PANTHER" id="PTHR34203:SF15">
    <property type="entry name" value="SLL1173 PROTEIN"/>
    <property type="match status" value="1"/>
</dbReference>
<keyword evidence="3" id="KW-1185">Reference proteome</keyword>
<dbReference type="AlphaFoldDB" id="A0A1D7U4N4"/>
<gene>
    <name evidence="2" type="ORF">BHK69_19405</name>
</gene>
<dbReference type="InterPro" id="IPR052514">
    <property type="entry name" value="SAM-dependent_MTase"/>
</dbReference>
<dbReference type="NCBIfam" id="TIGR01444">
    <property type="entry name" value="fkbM_fam"/>
    <property type="match status" value="1"/>
</dbReference>
<proteinExistence type="predicted"/>
<dbReference type="PANTHER" id="PTHR34203">
    <property type="entry name" value="METHYLTRANSFERASE, FKBM FAMILY PROTEIN"/>
    <property type="match status" value="1"/>
</dbReference>
<dbReference type="Pfam" id="PF05050">
    <property type="entry name" value="Methyltransf_21"/>
    <property type="match status" value="1"/>
</dbReference>
<evidence type="ECO:0000313" key="3">
    <source>
        <dbReference type="Proteomes" id="UP000094969"/>
    </source>
</evidence>
<dbReference type="STRING" id="1526658.BHK69_19405"/>